<feature type="compositionally biased region" description="Basic and acidic residues" evidence="1">
    <location>
        <begin position="87"/>
        <end position="103"/>
    </location>
</feature>
<protein>
    <submittedName>
        <fullName evidence="2">DUF2695 domain-containing protein</fullName>
    </submittedName>
</protein>
<evidence type="ECO:0000313" key="2">
    <source>
        <dbReference type="EMBL" id="XAN07127.1"/>
    </source>
</evidence>
<dbReference type="RefSeq" id="WP_425308579.1">
    <property type="nucleotide sequence ID" value="NZ_CP154795.1"/>
</dbReference>
<organism evidence="2 3">
    <name type="scientific">Ammonicoccus fulvus</name>
    <dbReference type="NCBI Taxonomy" id="3138240"/>
    <lineage>
        <taxon>Bacteria</taxon>
        <taxon>Bacillati</taxon>
        <taxon>Actinomycetota</taxon>
        <taxon>Actinomycetes</taxon>
        <taxon>Propionibacteriales</taxon>
        <taxon>Propionibacteriaceae</taxon>
        <taxon>Ammonicoccus</taxon>
    </lineage>
</organism>
<sequence>MSTLSPLLYADSRQRVLVNILESTRPRPGQTLIARINPADGRVEGLRVIPTPGARMTPEESLPDDDVRHLSQLLRAVGRDLLEKGEDDRRSPWWHDEEGHDPWGRASAHVTRRSGDWRPETSDLVTVVCREGPAKITPTEILFYWAWRYSEALTGPLQAEVYAVTPEGWAGLAEGAGGSYPALIREADLDPGDGLPPGLHNAEPDPYGSSIDLLPPPPEALPEPEFQECINCYVHRMLGQFTCGGDLRFALHYRDTHAPGAKALESRLRNAGATCDCEIISVTWKRERPRRLGEDHPAGTWFVMDSAGTRVLPWPGCQQGVRRSSQPCALWRRRKRM</sequence>
<evidence type="ECO:0000256" key="1">
    <source>
        <dbReference type="SAM" id="MobiDB-lite"/>
    </source>
</evidence>
<accession>A0ABZ3FQI8</accession>
<dbReference type="Proteomes" id="UP001442841">
    <property type="component" value="Chromosome"/>
</dbReference>
<feature type="region of interest" description="Disordered" evidence="1">
    <location>
        <begin position="87"/>
        <end position="106"/>
    </location>
</feature>
<proteinExistence type="predicted"/>
<dbReference type="EMBL" id="CP154795">
    <property type="protein sequence ID" value="XAN07127.1"/>
    <property type="molecule type" value="Genomic_DNA"/>
</dbReference>
<dbReference type="InterPro" id="IPR024248">
    <property type="entry name" value="DUF2695"/>
</dbReference>
<keyword evidence="3" id="KW-1185">Reference proteome</keyword>
<reference evidence="2 3" key="1">
    <citation type="submission" date="2024-04" db="EMBL/GenBank/DDBJ databases">
        <title>Isolation of an actinomycete strain from pig manure.</title>
        <authorList>
            <person name="Gong T."/>
            <person name="Yu Z."/>
            <person name="An M."/>
            <person name="Wei C."/>
            <person name="Yang W."/>
            <person name="Liu L."/>
        </authorList>
    </citation>
    <scope>NUCLEOTIDE SEQUENCE [LARGE SCALE GENOMIC DNA]</scope>
    <source>
        <strain evidence="2 3">ZF39</strain>
    </source>
</reference>
<gene>
    <name evidence="2" type="ORF">AADG42_07405</name>
</gene>
<name>A0ABZ3FQI8_9ACTN</name>
<evidence type="ECO:0000313" key="3">
    <source>
        <dbReference type="Proteomes" id="UP001442841"/>
    </source>
</evidence>
<dbReference type="Pfam" id="PF10905">
    <property type="entry name" value="DUF2695"/>
    <property type="match status" value="1"/>
</dbReference>